<dbReference type="InterPro" id="IPR029063">
    <property type="entry name" value="SAM-dependent_MTases_sf"/>
</dbReference>
<dbReference type="EMBL" id="WELI01000009">
    <property type="protein sequence ID" value="KAB7728074.1"/>
    <property type="molecule type" value="Genomic_DNA"/>
</dbReference>
<dbReference type="Proteomes" id="UP000488299">
    <property type="component" value="Unassembled WGS sequence"/>
</dbReference>
<keyword evidence="2" id="KW-1185">Reference proteome</keyword>
<evidence type="ECO:0008006" key="3">
    <source>
        <dbReference type="Google" id="ProtNLM"/>
    </source>
</evidence>
<gene>
    <name evidence="1" type="ORF">F5984_20190</name>
</gene>
<organism evidence="1 2">
    <name type="scientific">Rudanella paleaurantiibacter</name>
    <dbReference type="NCBI Taxonomy" id="2614655"/>
    <lineage>
        <taxon>Bacteria</taxon>
        <taxon>Pseudomonadati</taxon>
        <taxon>Bacteroidota</taxon>
        <taxon>Cytophagia</taxon>
        <taxon>Cytophagales</taxon>
        <taxon>Cytophagaceae</taxon>
        <taxon>Rudanella</taxon>
    </lineage>
</organism>
<name>A0A7J5TV99_9BACT</name>
<accession>A0A7J5TV99</accession>
<evidence type="ECO:0000313" key="1">
    <source>
        <dbReference type="EMBL" id="KAB7728074.1"/>
    </source>
</evidence>
<evidence type="ECO:0000313" key="2">
    <source>
        <dbReference type="Proteomes" id="UP000488299"/>
    </source>
</evidence>
<dbReference type="RefSeq" id="WP_152126023.1">
    <property type="nucleotide sequence ID" value="NZ_WELI01000009.1"/>
</dbReference>
<reference evidence="1 2" key="1">
    <citation type="submission" date="2019-10" db="EMBL/GenBank/DDBJ databases">
        <title>Rudanella paleaurantiibacter sp. nov., isolated from sludge.</title>
        <authorList>
            <person name="Xu S.Q."/>
        </authorList>
    </citation>
    <scope>NUCLEOTIDE SEQUENCE [LARGE SCALE GENOMIC DNA]</scope>
    <source>
        <strain evidence="1 2">HX-22-17</strain>
    </source>
</reference>
<dbReference type="AlphaFoldDB" id="A0A7J5TV99"/>
<dbReference type="Gene3D" id="3.40.50.150">
    <property type="entry name" value="Vaccinia Virus protein VP39"/>
    <property type="match status" value="1"/>
</dbReference>
<proteinExistence type="predicted"/>
<sequence length="340" mass="38433">MSIRSELNVITHRLLDTAPTDYGTLRAVCHELHDFLVQTTRIDPHNPDNRKNRVHSDMGYAISLTWAAMCIHDFQRTKTFTDGLFRAVSDRLAQQPDLPVHILYAGTGPFATLILPLVARFSPQQVQFTLLEINAQSYACLTQLITLLDLAPYVSSVQQVDATTWQIPDPHSVDVFVTETMQKALKEEQQVAISLNIVPQLRPDALLIPEQIRLTLALIHYQRPAEAHQIPVPIVSPVADVFLLNRETLWQHSPSYRPHHLPYVFPSMTIATPQEGVQASTQPHLLTEITVYQNVTLNFNQSGLTMPFPLRQFSGKIPAQMRFEYNVDRVPGLRVTALPD</sequence>
<protein>
    <recommendedName>
        <fullName evidence="3">Phytanoyl-CoA dioxygenase</fullName>
    </recommendedName>
</protein>
<comment type="caution">
    <text evidence="1">The sequence shown here is derived from an EMBL/GenBank/DDBJ whole genome shotgun (WGS) entry which is preliminary data.</text>
</comment>
<dbReference type="SUPFAM" id="SSF53335">
    <property type="entry name" value="S-adenosyl-L-methionine-dependent methyltransferases"/>
    <property type="match status" value="1"/>
</dbReference>